<dbReference type="PANTHER" id="PTHR46268">
    <property type="entry name" value="STRESS RESPONSE PROTEIN NHAX"/>
    <property type="match status" value="1"/>
</dbReference>
<dbReference type="EMBL" id="JAGUCO010000002">
    <property type="protein sequence ID" value="MBS2097384.1"/>
    <property type="molecule type" value="Genomic_DNA"/>
</dbReference>
<feature type="domain" description="DUF2007" evidence="3">
    <location>
        <begin position="16"/>
        <end position="65"/>
    </location>
</feature>
<dbReference type="InterPro" id="IPR018551">
    <property type="entry name" value="DUF2007"/>
</dbReference>
<dbReference type="Proteomes" id="UP000708576">
    <property type="component" value="Unassembled WGS sequence"/>
</dbReference>
<sequence>MEGKIITLAVLSFERAHILKSLLESEDIECFLENANLIQGAISSGVKVRVPEESLEGALKVLESMMQEEFKLPERENVPPRILLPVDFSEYSKKAAKIALDWAAVLGAELTILHTYFNPILSTMPFSDTFAYEMNLEDLASDLEDKARVGMKEMQEWLDQENEKLGDKKLTIKTELVKGVAEEEIISYSKVYKPLVIVMGTRGRDKKVVDLIGSVTAEVVERAKVPVLAVPENFEYKGIDQLKNILYATDFMDGDFKAIKILEKIAKPLEMNVVCGHVSSKEDLKWDDVRLKGLKEHFKKIYGESKVDCDLIEHEDLYIALESYVQEKNIDVLSFTRKRRSLISKLFNPNIAKKMLFHSNTLLLVFND</sequence>
<proteinExistence type="inferred from homology"/>
<dbReference type="PRINTS" id="PR01438">
    <property type="entry name" value="UNVRSLSTRESS"/>
</dbReference>
<comment type="caution">
    <text evidence="4">The sequence shown here is derived from an EMBL/GenBank/DDBJ whole genome shotgun (WGS) entry which is preliminary data.</text>
</comment>
<evidence type="ECO:0000313" key="4">
    <source>
        <dbReference type="EMBL" id="MBS2097384.1"/>
    </source>
</evidence>
<dbReference type="InterPro" id="IPR006015">
    <property type="entry name" value="Universal_stress_UspA"/>
</dbReference>
<feature type="domain" description="UspA" evidence="2">
    <location>
        <begin position="81"/>
        <end position="231"/>
    </location>
</feature>
<dbReference type="Pfam" id="PF09413">
    <property type="entry name" value="DUF2007"/>
    <property type="match status" value="1"/>
</dbReference>
<evidence type="ECO:0000259" key="2">
    <source>
        <dbReference type="Pfam" id="PF00582"/>
    </source>
</evidence>
<evidence type="ECO:0000313" key="5">
    <source>
        <dbReference type="Proteomes" id="UP000708576"/>
    </source>
</evidence>
<dbReference type="RefSeq" id="WP_212213715.1">
    <property type="nucleotide sequence ID" value="NZ_JAGUCO010000002.1"/>
</dbReference>
<protein>
    <submittedName>
        <fullName evidence="4">Universal stress protein</fullName>
    </submittedName>
</protein>
<dbReference type="Pfam" id="PF00582">
    <property type="entry name" value="Usp"/>
    <property type="match status" value="1"/>
</dbReference>
<evidence type="ECO:0000256" key="1">
    <source>
        <dbReference type="ARBA" id="ARBA00008791"/>
    </source>
</evidence>
<dbReference type="InterPro" id="IPR006016">
    <property type="entry name" value="UspA"/>
</dbReference>
<name>A0ABS5JR85_9BACT</name>
<organism evidence="4 5">
    <name type="scientific">Carboxylicivirga linearis</name>
    <dbReference type="NCBI Taxonomy" id="1628157"/>
    <lineage>
        <taxon>Bacteria</taxon>
        <taxon>Pseudomonadati</taxon>
        <taxon>Bacteroidota</taxon>
        <taxon>Bacteroidia</taxon>
        <taxon>Marinilabiliales</taxon>
        <taxon>Marinilabiliaceae</taxon>
        <taxon>Carboxylicivirga</taxon>
    </lineage>
</organism>
<dbReference type="CDD" id="cd00293">
    <property type="entry name" value="USP-like"/>
    <property type="match status" value="1"/>
</dbReference>
<dbReference type="PANTHER" id="PTHR46268:SF6">
    <property type="entry name" value="UNIVERSAL STRESS PROTEIN UP12"/>
    <property type="match status" value="1"/>
</dbReference>
<dbReference type="SUPFAM" id="SSF52402">
    <property type="entry name" value="Adenine nucleotide alpha hydrolases-like"/>
    <property type="match status" value="2"/>
</dbReference>
<dbReference type="Gene3D" id="3.40.50.12370">
    <property type="match status" value="1"/>
</dbReference>
<evidence type="ECO:0000259" key="3">
    <source>
        <dbReference type="Pfam" id="PF09413"/>
    </source>
</evidence>
<comment type="similarity">
    <text evidence="1">Belongs to the universal stress protein A family.</text>
</comment>
<accession>A0ABS5JR85</accession>
<reference evidence="4 5" key="1">
    <citation type="journal article" date="2015" name="Int. J. Syst. Evol. Microbiol.">
        <title>Carboxylicivirga linearis sp. nov., isolated from a sea cucumber culture pond.</title>
        <authorList>
            <person name="Wang F.Q."/>
            <person name="Zhou Y.X."/>
            <person name="Lin X.Z."/>
            <person name="Chen G.J."/>
            <person name="Du Z.J."/>
        </authorList>
    </citation>
    <scope>NUCLEOTIDE SEQUENCE [LARGE SCALE GENOMIC DNA]</scope>
    <source>
        <strain evidence="4 5">FB218</strain>
    </source>
</reference>
<gene>
    <name evidence="4" type="ORF">KEM10_03775</name>
</gene>
<keyword evidence="5" id="KW-1185">Reference proteome</keyword>